<dbReference type="Gene3D" id="2.40.10.220">
    <property type="entry name" value="predicted glycosyltransferase like domains"/>
    <property type="match status" value="1"/>
</dbReference>
<sequence length="242" mass="27610">MMKIQVRTNENISILDISGSIDIDSAEIIEVTCQLLRYKNTDILFNFEEVESIDYNGLSILVIAYKNILNHGYRARFCNISMQVIGLLKVAHLDSIFEIYPNEKAAIKSFNEAISQVEKKALRRRFDRLDVRITVTYSLFARPEVSYEGKVLNISGSGMYIYSKDTFPMNAKLKLQLNLPGINGIIDVRGIVVWGADREIQPHASPGMGVEFRDITHENQKIILDFIEKNISHRSSTELYSE</sequence>
<feature type="domain" description="STAS" evidence="1">
    <location>
        <begin position="2"/>
        <end position="117"/>
    </location>
</feature>
<dbReference type="Gene3D" id="3.30.750.24">
    <property type="entry name" value="STAS domain"/>
    <property type="match status" value="1"/>
</dbReference>
<dbReference type="InterPro" id="IPR036513">
    <property type="entry name" value="STAS_dom_sf"/>
</dbReference>
<dbReference type="CDD" id="cd07043">
    <property type="entry name" value="STAS_anti-anti-sigma_factors"/>
    <property type="match status" value="1"/>
</dbReference>
<reference evidence="2 3" key="1">
    <citation type="submission" date="2017-09" db="EMBL/GenBank/DDBJ databases">
        <title>Depth-based differentiation of microbial function through sediment-hosted aquifers and enrichment of novel symbionts in the deep terrestrial subsurface.</title>
        <authorList>
            <person name="Probst A.J."/>
            <person name="Ladd B."/>
            <person name="Jarett J.K."/>
            <person name="Geller-Mcgrath D.E."/>
            <person name="Sieber C.M."/>
            <person name="Emerson J.B."/>
            <person name="Anantharaman K."/>
            <person name="Thomas B.C."/>
            <person name="Malmstrom R."/>
            <person name="Stieglmeier M."/>
            <person name="Klingl A."/>
            <person name="Woyke T."/>
            <person name="Ryan C.M."/>
            <person name="Banfield J.F."/>
        </authorList>
    </citation>
    <scope>NUCLEOTIDE SEQUENCE [LARGE SCALE GENOMIC DNA]</scope>
    <source>
        <strain evidence="2">CG07_land_8_20_14_0_80_42_15</strain>
    </source>
</reference>
<dbReference type="PROSITE" id="PS50801">
    <property type="entry name" value="STAS"/>
    <property type="match status" value="1"/>
</dbReference>
<comment type="caution">
    <text evidence="2">The sequence shown here is derived from an EMBL/GenBank/DDBJ whole genome shotgun (WGS) entry which is preliminary data.</text>
</comment>
<name>A0A2J0KTX8_9BACT</name>
<proteinExistence type="predicted"/>
<dbReference type="EMBL" id="PEWV01000065">
    <property type="protein sequence ID" value="PIU41239.1"/>
    <property type="molecule type" value="Genomic_DNA"/>
</dbReference>
<dbReference type="SUPFAM" id="SSF141371">
    <property type="entry name" value="PilZ domain-like"/>
    <property type="match status" value="1"/>
</dbReference>
<dbReference type="GO" id="GO:0043856">
    <property type="term" value="F:anti-sigma factor antagonist activity"/>
    <property type="evidence" value="ECO:0007669"/>
    <property type="project" value="TreeGrafter"/>
</dbReference>
<dbReference type="GO" id="GO:0035438">
    <property type="term" value="F:cyclic-di-GMP binding"/>
    <property type="evidence" value="ECO:0007669"/>
    <property type="project" value="InterPro"/>
</dbReference>
<evidence type="ECO:0000313" key="3">
    <source>
        <dbReference type="Proteomes" id="UP000230052"/>
    </source>
</evidence>
<gene>
    <name evidence="2" type="ORF">COS99_06445</name>
</gene>
<dbReference type="Pfam" id="PF07238">
    <property type="entry name" value="PilZ"/>
    <property type="match status" value="1"/>
</dbReference>
<accession>A0A2J0KTX8</accession>
<protein>
    <recommendedName>
        <fullName evidence="1">STAS domain-containing protein</fullName>
    </recommendedName>
</protein>
<dbReference type="InterPro" id="IPR002645">
    <property type="entry name" value="STAS_dom"/>
</dbReference>
<dbReference type="Pfam" id="PF01740">
    <property type="entry name" value="STAS"/>
    <property type="match status" value="1"/>
</dbReference>
<dbReference type="Proteomes" id="UP000230052">
    <property type="component" value="Unassembled WGS sequence"/>
</dbReference>
<dbReference type="PANTHER" id="PTHR33495">
    <property type="entry name" value="ANTI-SIGMA FACTOR ANTAGONIST TM_1081-RELATED-RELATED"/>
    <property type="match status" value="1"/>
</dbReference>
<evidence type="ECO:0000313" key="2">
    <source>
        <dbReference type="EMBL" id="PIU41239.1"/>
    </source>
</evidence>
<organism evidence="2 3">
    <name type="scientific">Candidatus Aquitaenariimonas noxiae</name>
    <dbReference type="NCBI Taxonomy" id="1974741"/>
    <lineage>
        <taxon>Bacteria</taxon>
        <taxon>Pseudomonadati</taxon>
        <taxon>Candidatus Omnitrophota</taxon>
        <taxon>Candidatus Aquitaenariimonas</taxon>
    </lineage>
</organism>
<dbReference type="AlphaFoldDB" id="A0A2J0KTX8"/>
<dbReference type="InterPro" id="IPR009875">
    <property type="entry name" value="PilZ_domain"/>
</dbReference>
<dbReference type="SUPFAM" id="SSF52091">
    <property type="entry name" value="SpoIIaa-like"/>
    <property type="match status" value="1"/>
</dbReference>
<evidence type="ECO:0000259" key="1">
    <source>
        <dbReference type="PROSITE" id="PS50801"/>
    </source>
</evidence>